<keyword evidence="1 2" id="KW-0732">Signal</keyword>
<dbReference type="RefSeq" id="WP_273616914.1">
    <property type="nucleotide sequence ID" value="NZ_CP117417.1"/>
</dbReference>
<sequence length="215" mass="22534">MTSLLAARRVLAATAALSAIAASPAMAASPRIDYQNPEMEVYAGPIVGYDSVIGSDSTTTIGRSGVTYGGVVGVDTRTGERSRLGFEVEVMGSTAALREAATGVGSLKVGVGRDIFIGAKFGYMVAPRLLTYAKAGYSNALGTLDVADATGANIYHGSQTMDGVRVGAGAEYMLNKVRMRLEYRYTNYGELSINGTKTGVSFDRHQVVAGMIYGF</sequence>
<dbReference type="SUPFAM" id="SSF56925">
    <property type="entry name" value="OMPA-like"/>
    <property type="match status" value="1"/>
</dbReference>
<keyword evidence="5" id="KW-1185">Reference proteome</keyword>
<dbReference type="Pfam" id="PF13505">
    <property type="entry name" value="OMP_b-brl"/>
    <property type="match status" value="1"/>
</dbReference>
<evidence type="ECO:0000256" key="2">
    <source>
        <dbReference type="SAM" id="SignalP"/>
    </source>
</evidence>
<protein>
    <submittedName>
        <fullName evidence="4">Outer membrane beta-barrel protein</fullName>
    </submittedName>
</protein>
<evidence type="ECO:0000259" key="3">
    <source>
        <dbReference type="Pfam" id="PF13505"/>
    </source>
</evidence>
<organism evidence="4 5">
    <name type="scientific">Novosphingobium humi</name>
    <dbReference type="NCBI Taxonomy" id="2282397"/>
    <lineage>
        <taxon>Bacteria</taxon>
        <taxon>Pseudomonadati</taxon>
        <taxon>Pseudomonadota</taxon>
        <taxon>Alphaproteobacteria</taxon>
        <taxon>Sphingomonadales</taxon>
        <taxon>Sphingomonadaceae</taxon>
        <taxon>Novosphingobium</taxon>
    </lineage>
</organism>
<accession>A0ABY7TTC1</accession>
<dbReference type="InterPro" id="IPR011250">
    <property type="entry name" value="OMP/PagP_B-barrel"/>
</dbReference>
<feature type="domain" description="Outer membrane protein beta-barrel" evidence="3">
    <location>
        <begin position="14"/>
        <end position="202"/>
    </location>
</feature>
<dbReference type="EMBL" id="CP117417">
    <property type="protein sequence ID" value="WCT76471.1"/>
    <property type="molecule type" value="Genomic_DNA"/>
</dbReference>
<dbReference type="Gene3D" id="2.40.160.20">
    <property type="match status" value="1"/>
</dbReference>
<name>A0ABY7TTC1_9SPHN</name>
<feature type="chain" id="PRO_5045151047" evidence="2">
    <location>
        <begin position="28"/>
        <end position="215"/>
    </location>
</feature>
<dbReference type="InterPro" id="IPR027385">
    <property type="entry name" value="Beta-barrel_OMP"/>
</dbReference>
<proteinExistence type="predicted"/>
<evidence type="ECO:0000313" key="4">
    <source>
        <dbReference type="EMBL" id="WCT76471.1"/>
    </source>
</evidence>
<evidence type="ECO:0000256" key="1">
    <source>
        <dbReference type="ARBA" id="ARBA00022729"/>
    </source>
</evidence>
<evidence type="ECO:0000313" key="5">
    <source>
        <dbReference type="Proteomes" id="UP001218231"/>
    </source>
</evidence>
<feature type="signal peptide" evidence="2">
    <location>
        <begin position="1"/>
        <end position="27"/>
    </location>
</feature>
<reference evidence="4 5" key="1">
    <citation type="submission" date="2023-02" db="EMBL/GenBank/DDBJ databases">
        <title>Genome sequence of Novosphingobium humi KACC 19094.</title>
        <authorList>
            <person name="Kim S."/>
            <person name="Heo J."/>
            <person name="Kwon S.-W."/>
        </authorList>
    </citation>
    <scope>NUCLEOTIDE SEQUENCE [LARGE SCALE GENOMIC DNA]</scope>
    <source>
        <strain evidence="4 5">KACC 19094</strain>
    </source>
</reference>
<gene>
    <name evidence="4" type="ORF">PQ457_11010</name>
</gene>
<dbReference type="Proteomes" id="UP001218231">
    <property type="component" value="Chromosome"/>
</dbReference>